<dbReference type="EMBL" id="JABWRB010000034">
    <property type="protein sequence ID" value="MBC3392393.1"/>
    <property type="molecule type" value="Genomic_DNA"/>
</dbReference>
<dbReference type="InterPro" id="IPR052947">
    <property type="entry name" value="T6SS_Hcp1_domain"/>
</dbReference>
<dbReference type="PANTHER" id="PTHR34319">
    <property type="entry name" value="MAJOR EXPORTED PROTEIN"/>
    <property type="match status" value="1"/>
</dbReference>
<dbReference type="InterPro" id="IPR036624">
    <property type="entry name" value="Hcp1-lik_sf"/>
</dbReference>
<proteinExistence type="predicted"/>
<keyword evidence="3" id="KW-1185">Reference proteome</keyword>
<gene>
    <name evidence="2" type="ORF">HU715_005780</name>
    <name evidence="1" type="ORF">HU715_22295</name>
</gene>
<dbReference type="EMBL" id="JABWRB020000001">
    <property type="protein sequence ID" value="MBV4494861.1"/>
    <property type="molecule type" value="Genomic_DNA"/>
</dbReference>
<accession>A0A923FH64</accession>
<evidence type="ECO:0000313" key="1">
    <source>
        <dbReference type="EMBL" id="MBC3392393.1"/>
    </source>
</evidence>
<protein>
    <submittedName>
        <fullName evidence="1">Hcp family type VI secretion system effector</fullName>
    </submittedName>
</protein>
<dbReference type="SUPFAM" id="SSF141452">
    <property type="entry name" value="Hcp1-like"/>
    <property type="match status" value="1"/>
</dbReference>
<reference evidence="1" key="2">
    <citation type="submission" date="2020-07" db="EMBL/GenBank/DDBJ databases">
        <authorList>
            <person name="Lood C."/>
            <person name="Girard L."/>
        </authorList>
    </citation>
    <scope>NUCLEOTIDE SEQUENCE</scope>
    <source>
        <strain evidence="1">SWRI12</strain>
    </source>
</reference>
<evidence type="ECO:0000313" key="2">
    <source>
        <dbReference type="EMBL" id="MBV4494861.1"/>
    </source>
</evidence>
<comment type="caution">
    <text evidence="1">The sequence shown here is derived from an EMBL/GenBank/DDBJ whole genome shotgun (WGS) entry which is preliminary data.</text>
</comment>
<reference evidence="1 3" key="1">
    <citation type="journal article" date="2020" name="Microorganisms">
        <title>Reliable Identification of Environmental Pseudomonas Isolates Using the rpoD Gene.</title>
        <authorList>
            <consortium name="The Broad Institute Genome Sequencing Platform"/>
            <person name="Girard L."/>
            <person name="Lood C."/>
            <person name="Rokni-Zadeh H."/>
            <person name="van Noort V."/>
            <person name="Lavigne R."/>
            <person name="De Mot R."/>
        </authorList>
    </citation>
    <scope>NUCLEOTIDE SEQUENCE</scope>
    <source>
        <strain evidence="1 3">SWRI12</strain>
    </source>
</reference>
<dbReference type="Proteomes" id="UP000636518">
    <property type="component" value="Unassembled WGS sequence"/>
</dbReference>
<sequence>MATPAYMAIVGSKQGLITSGAFTADSVGNTYQEGHEDQIMVQGFQHQVIIPRDAQSGQPTGQRIHKPLVITKVFDKASPLLLAALTSGELMEEVSIQWFRTSKLGAQEHYFTTTLYDAIIVEIKDYMFNCQDPANAHFTHLEDVHFTYRKITWTHEVSGTSGSDDWRSPIVG</sequence>
<organism evidence="1">
    <name type="scientific">Pseudomonas zanjanensis</name>
    <dbReference type="NCBI Taxonomy" id="2745496"/>
    <lineage>
        <taxon>Bacteria</taxon>
        <taxon>Pseudomonadati</taxon>
        <taxon>Pseudomonadota</taxon>
        <taxon>Gammaproteobacteria</taxon>
        <taxon>Pseudomonadales</taxon>
        <taxon>Pseudomonadaceae</taxon>
        <taxon>Pseudomonas</taxon>
    </lineage>
</organism>
<dbReference type="Gene3D" id="2.30.110.20">
    <property type="entry name" value="Hcp1-like"/>
    <property type="match status" value="1"/>
</dbReference>
<evidence type="ECO:0000313" key="3">
    <source>
        <dbReference type="Proteomes" id="UP000636518"/>
    </source>
</evidence>
<name>A0A923FH64_9PSED</name>
<dbReference type="Pfam" id="PF05638">
    <property type="entry name" value="T6SS_HCP"/>
    <property type="match status" value="1"/>
</dbReference>
<dbReference type="AlphaFoldDB" id="A0A923FH64"/>
<reference evidence="2" key="3">
    <citation type="submission" date="2021-06" db="EMBL/GenBank/DDBJ databases">
        <title>Updating the genus Pseudomonas: Description of 43 new species and partition of the Pseudomonas putida group.</title>
        <authorList>
            <person name="Girard L."/>
            <person name="Lood C."/>
            <person name="Vandamme P."/>
            <person name="Rokni-Zadeh H."/>
            <person name="Van Noort V."/>
            <person name="Hofte M."/>
            <person name="Lavigne R."/>
            <person name="De Mot R."/>
        </authorList>
    </citation>
    <scope>NUCLEOTIDE SEQUENCE</scope>
    <source>
        <strain evidence="2">SWRI12</strain>
    </source>
</reference>
<dbReference type="PANTHER" id="PTHR34319:SF6">
    <property type="entry name" value="MAJOR EXPORTED PROTEIN"/>
    <property type="match status" value="1"/>
</dbReference>
<dbReference type="RefSeq" id="WP_186708650.1">
    <property type="nucleotide sequence ID" value="NZ_JABWRB020000001.1"/>
</dbReference>
<dbReference type="NCBIfam" id="TIGR03344">
    <property type="entry name" value="VI_effect_Hcp1"/>
    <property type="match status" value="1"/>
</dbReference>
<dbReference type="InterPro" id="IPR008514">
    <property type="entry name" value="T6SS_Hcp"/>
</dbReference>